<dbReference type="InterPro" id="IPR028994">
    <property type="entry name" value="Integrin_alpha_N"/>
</dbReference>
<dbReference type="PANTHER" id="PTHR13412:SF0">
    <property type="entry name" value="T-CELL IMMUNOMODULATORY PROTEIN"/>
    <property type="match status" value="1"/>
</dbReference>
<keyword evidence="1" id="KW-0812">Transmembrane</keyword>
<sequence length="1039" mass="116595">MKKMLTFLIATILILAMSLMPLQAITGINSLVSYGEGNEIEGGCNGKNVDLGEGLSGLMVSNQSELVFIGNDDFKIKVGKPVKEFEIIDDVDNDGLKDVAVYIDSEDDYDDFKIVSSKTSKVLYATKYSYNTINDNNEAVNKNATIRQILFNDNIVYLIYNYHLVGISTKDYQVVFDYEAKDNIWKMALVNNQVIFTTQLGELGSLNKTNGKLNYTVALTTPKEIKDPRYDTLGKVNLNIWDIVYIKDKLYVTTEDAKLYQIDQMNGKIIKTVNLEEGIDEKLGNLLKNNNKWSGQLVPTGIHNISFMSYRMDLLDNNLMLISAYLGSPQIELNEGDSEKEIPHLILIDLEKMEVKLDIPVEQYNLDYSRAVKGIFDNQPALVVPTYASTGKLRLVAYSLNYGTVLKQTNLNLNGINSKNVKIHFANQGERYLLQVDGGVSLLVNQDLKTIEYLGSAKVVNKVVDLSDGTIVSVLNNGKITQIKKMGLGGRDDNLVTFNIPDGYHNNGFEAINYDEKHNHLLSLVSELNANGEVIASHIVIMNLNDGNTLADKKVLLEKGYDENNKYYEHYLIGETIRYFTDMNNDGKSEIIVDENILDGASLTFRSVYNKSFEGATTIIDVGDVNNDGISDLVNIGESEMRLYYSLKNGYDITYQKTNIAKSYDKKLQNNIHVKVLGDLDHDGIKDFVINAYNDKGCQCFQVIKGKDLSVRYSLLKDGVVYENEEDSFSVTGIDYDNDGVDDLVYGIYDEMRTVLSGATGEKLFEYLITDYHNDWDNSMGDPVPLENIVSFNLIENGNSVVKINDLNDDGIQELAYLVRDYDNSDYGTKNILKILNGSNYEELKSKILGKGNYDSSQITTVIGQSKLIYNDGTLSQIYDYRNDSLVAGLKMAVTSARTLNNQLLQLEDNVGQLYSFTDQRDFELVDFNEKDVNDGNLKISYKTEKNGLMYVYDQGNLIEKTTAKNFNVKLLAGEHDLIFSYNDGQGKVTHYATVITVEKSTISRYLIMLLVIGIVAGGFGLVFYPKYRLMKMAGVKHG</sequence>
<keyword evidence="1" id="KW-1133">Transmembrane helix</keyword>
<dbReference type="SUPFAM" id="SSF50998">
    <property type="entry name" value="Quinoprotein alcohol dehydrogenase-like"/>
    <property type="match status" value="2"/>
</dbReference>
<keyword evidence="1" id="KW-0472">Membrane</keyword>
<dbReference type="InterPro" id="IPR024881">
    <property type="entry name" value="Tip"/>
</dbReference>
<dbReference type="Gene3D" id="2.130.10.130">
    <property type="entry name" value="Integrin alpha, N-terminal"/>
    <property type="match status" value="1"/>
</dbReference>
<protein>
    <submittedName>
        <fullName evidence="2">VCBS repeat-containing protein</fullName>
    </submittedName>
</protein>
<comment type="caution">
    <text evidence="2">The sequence shown here is derived from an EMBL/GenBank/DDBJ whole genome shotgun (WGS) entry which is preliminary data.</text>
</comment>
<evidence type="ECO:0000256" key="1">
    <source>
        <dbReference type="SAM" id="Phobius"/>
    </source>
</evidence>
<accession>A0A3E3ECA1</accession>
<dbReference type="PANTHER" id="PTHR13412">
    <property type="entry name" value="T-CELL IMMUNOMODULATORY PROTEIN HOMOLOG"/>
    <property type="match status" value="1"/>
</dbReference>
<dbReference type="InterPro" id="IPR015943">
    <property type="entry name" value="WD40/YVTN_repeat-like_dom_sf"/>
</dbReference>
<proteinExistence type="predicted"/>
<dbReference type="AlphaFoldDB" id="A0A3E3ECA1"/>
<dbReference type="InterPro" id="IPR011047">
    <property type="entry name" value="Quinoprotein_ADH-like_sf"/>
</dbReference>
<dbReference type="SUPFAM" id="SSF69318">
    <property type="entry name" value="Integrin alpha N-terminal domain"/>
    <property type="match status" value="2"/>
</dbReference>
<organism evidence="2 3">
    <name type="scientific">Thomasclavelia ramosa</name>
    <dbReference type="NCBI Taxonomy" id="1547"/>
    <lineage>
        <taxon>Bacteria</taxon>
        <taxon>Bacillati</taxon>
        <taxon>Bacillota</taxon>
        <taxon>Erysipelotrichia</taxon>
        <taxon>Erysipelotrichales</taxon>
        <taxon>Coprobacillaceae</taxon>
        <taxon>Thomasclavelia</taxon>
    </lineage>
</organism>
<evidence type="ECO:0000313" key="3">
    <source>
        <dbReference type="Proteomes" id="UP000261032"/>
    </source>
</evidence>
<reference evidence="2 3" key="1">
    <citation type="submission" date="2018-08" db="EMBL/GenBank/DDBJ databases">
        <title>A genome reference for cultivated species of the human gut microbiota.</title>
        <authorList>
            <person name="Zou Y."/>
            <person name="Xue W."/>
            <person name="Luo G."/>
        </authorList>
    </citation>
    <scope>NUCLEOTIDE SEQUENCE [LARGE SCALE GENOMIC DNA]</scope>
    <source>
        <strain evidence="2 3">OM06-4</strain>
    </source>
</reference>
<dbReference type="Proteomes" id="UP000261032">
    <property type="component" value="Unassembled WGS sequence"/>
</dbReference>
<gene>
    <name evidence="2" type="ORF">DXB93_10490</name>
</gene>
<feature type="transmembrane region" description="Helical" evidence="1">
    <location>
        <begin position="1006"/>
        <end position="1025"/>
    </location>
</feature>
<name>A0A3E3ECA1_9FIRM</name>
<dbReference type="Gene3D" id="2.130.10.10">
    <property type="entry name" value="YVTN repeat-like/Quinoprotein amine dehydrogenase"/>
    <property type="match status" value="1"/>
</dbReference>
<dbReference type="EMBL" id="QUSL01000015">
    <property type="protein sequence ID" value="RGD84708.1"/>
    <property type="molecule type" value="Genomic_DNA"/>
</dbReference>
<evidence type="ECO:0000313" key="2">
    <source>
        <dbReference type="EMBL" id="RGD84708.1"/>
    </source>
</evidence>
<dbReference type="RefSeq" id="WP_117581623.1">
    <property type="nucleotide sequence ID" value="NZ_QUSL01000015.1"/>
</dbReference>